<dbReference type="OrthoDB" id="7960583at2"/>
<feature type="transmembrane region" description="Helical" evidence="5">
    <location>
        <begin position="95"/>
        <end position="115"/>
    </location>
</feature>
<dbReference type="PIRSF" id="PIRSF030066">
    <property type="entry name" value="UCP030066"/>
    <property type="match status" value="1"/>
</dbReference>
<keyword evidence="2 5" id="KW-0812">Transmembrane</keyword>
<dbReference type="InterPro" id="IPR016944">
    <property type="entry name" value="UCP030066"/>
</dbReference>
<protein>
    <submittedName>
        <fullName evidence="6">DoxX family protein</fullName>
    </submittedName>
</protein>
<keyword evidence="7" id="KW-1185">Reference proteome</keyword>
<feature type="transmembrane region" description="Helical" evidence="5">
    <location>
        <begin position="44"/>
        <end position="65"/>
    </location>
</feature>
<dbReference type="Proteomes" id="UP000293142">
    <property type="component" value="Unassembled WGS sequence"/>
</dbReference>
<sequence length="136" mass="14933">MKKINLVYWICTGLFAALMALGSIPDIMSVPDAVELFKHLGYPLYLLPFLGIAKILGVAAILIPGYPRIKEWAYAGLFFDLAGAMYSSICVGDPAGSWVFFLIGFALMAGSYVCYHKRIKSAAQRDNSRTFQAGRV</sequence>
<feature type="transmembrane region" description="Helical" evidence="5">
    <location>
        <begin position="7"/>
        <end position="24"/>
    </location>
</feature>
<name>A0A4Q9DDG3_9BACL</name>
<organism evidence="6 7">
    <name type="scientific">Paenibacillus thalictri</name>
    <dbReference type="NCBI Taxonomy" id="2527873"/>
    <lineage>
        <taxon>Bacteria</taxon>
        <taxon>Bacillati</taxon>
        <taxon>Bacillota</taxon>
        <taxon>Bacilli</taxon>
        <taxon>Bacillales</taxon>
        <taxon>Paenibacillaceae</taxon>
        <taxon>Paenibacillus</taxon>
    </lineage>
</organism>
<dbReference type="GO" id="GO:0016020">
    <property type="term" value="C:membrane"/>
    <property type="evidence" value="ECO:0007669"/>
    <property type="project" value="UniProtKB-SubCell"/>
</dbReference>
<evidence type="ECO:0000256" key="4">
    <source>
        <dbReference type="ARBA" id="ARBA00023136"/>
    </source>
</evidence>
<comment type="caution">
    <text evidence="6">The sequence shown here is derived from an EMBL/GenBank/DDBJ whole genome shotgun (WGS) entry which is preliminary data.</text>
</comment>
<dbReference type="RefSeq" id="WP_131018962.1">
    <property type="nucleotide sequence ID" value="NZ_SIRE01000049.1"/>
</dbReference>
<keyword evidence="4 5" id="KW-0472">Membrane</keyword>
<evidence type="ECO:0000256" key="3">
    <source>
        <dbReference type="ARBA" id="ARBA00022989"/>
    </source>
</evidence>
<evidence type="ECO:0000313" key="6">
    <source>
        <dbReference type="EMBL" id="TBL68211.1"/>
    </source>
</evidence>
<evidence type="ECO:0000256" key="2">
    <source>
        <dbReference type="ARBA" id="ARBA00022692"/>
    </source>
</evidence>
<gene>
    <name evidence="6" type="ORF">EYB31_38685</name>
</gene>
<evidence type="ECO:0000256" key="5">
    <source>
        <dbReference type="SAM" id="Phobius"/>
    </source>
</evidence>
<dbReference type="Pfam" id="PF13564">
    <property type="entry name" value="DoxX_2"/>
    <property type="match status" value="1"/>
</dbReference>
<dbReference type="AlphaFoldDB" id="A0A4Q9DDG3"/>
<evidence type="ECO:0000256" key="1">
    <source>
        <dbReference type="ARBA" id="ARBA00004141"/>
    </source>
</evidence>
<proteinExistence type="predicted"/>
<keyword evidence="3 5" id="KW-1133">Transmembrane helix</keyword>
<dbReference type="InterPro" id="IPR032808">
    <property type="entry name" value="DoxX"/>
</dbReference>
<feature type="transmembrane region" description="Helical" evidence="5">
    <location>
        <begin position="72"/>
        <end position="89"/>
    </location>
</feature>
<comment type="subcellular location">
    <subcellularLocation>
        <location evidence="1">Membrane</location>
        <topology evidence="1">Multi-pass membrane protein</topology>
    </subcellularLocation>
</comment>
<evidence type="ECO:0000313" key="7">
    <source>
        <dbReference type="Proteomes" id="UP000293142"/>
    </source>
</evidence>
<accession>A0A4Q9DDG3</accession>
<dbReference type="EMBL" id="SIRE01000049">
    <property type="protein sequence ID" value="TBL68211.1"/>
    <property type="molecule type" value="Genomic_DNA"/>
</dbReference>
<reference evidence="6 7" key="1">
    <citation type="submission" date="2019-02" db="EMBL/GenBank/DDBJ databases">
        <title>Paenibacillus sp. nov., isolated from surface-sterilized tissue of Thalictrum simplex L.</title>
        <authorList>
            <person name="Tuo L."/>
        </authorList>
    </citation>
    <scope>NUCLEOTIDE SEQUENCE [LARGE SCALE GENOMIC DNA]</scope>
    <source>
        <strain evidence="6 7">N2SHLJ1</strain>
    </source>
</reference>